<organism evidence="2 3">
    <name type="scientific">Piromyces finnis</name>
    <dbReference type="NCBI Taxonomy" id="1754191"/>
    <lineage>
        <taxon>Eukaryota</taxon>
        <taxon>Fungi</taxon>
        <taxon>Fungi incertae sedis</taxon>
        <taxon>Chytridiomycota</taxon>
        <taxon>Chytridiomycota incertae sedis</taxon>
        <taxon>Neocallimastigomycetes</taxon>
        <taxon>Neocallimastigales</taxon>
        <taxon>Neocallimastigaceae</taxon>
        <taxon>Piromyces</taxon>
    </lineage>
</organism>
<sequence>MSESINNKNEEIINPSNVMTNETSNIINVSDSNNNNNTSLKTTHVRSNIQEDNEKENKNKANDSIDSIGDENEIVEKKENDKQDNKDNTEFQYPTHSHAYSYNITNISNNREDLGAGFRSRLKVLGSSINNNTPSYNSNNVNSHISNNYQKQPKTDTTSSDIFDNSLVVEIITIIQVLLLLLQENKK</sequence>
<dbReference type="Proteomes" id="UP000193719">
    <property type="component" value="Unassembled WGS sequence"/>
</dbReference>
<dbReference type="AlphaFoldDB" id="A0A1Y1VHM8"/>
<keyword evidence="3" id="KW-1185">Reference proteome</keyword>
<comment type="caution">
    <text evidence="2">The sequence shown here is derived from an EMBL/GenBank/DDBJ whole genome shotgun (WGS) entry which is preliminary data.</text>
</comment>
<accession>A0A1Y1VHM8</accession>
<evidence type="ECO:0000313" key="2">
    <source>
        <dbReference type="EMBL" id="ORX56530.1"/>
    </source>
</evidence>
<name>A0A1Y1VHM8_9FUNG</name>
<reference evidence="2 3" key="1">
    <citation type="submission" date="2016-08" db="EMBL/GenBank/DDBJ databases">
        <title>Genomes of anaerobic fungi encode conserved fungal cellulosomes for biomass hydrolysis.</title>
        <authorList>
            <consortium name="DOE Joint Genome Institute"/>
            <person name="Haitjema C.H."/>
            <person name="Gilmore S.P."/>
            <person name="Henske J.K."/>
            <person name="Solomon K.V."/>
            <person name="De Groot R."/>
            <person name="Kuo A."/>
            <person name="Mondo S.J."/>
            <person name="Salamov A.A."/>
            <person name="Labutti K."/>
            <person name="Zhao Z."/>
            <person name="Chiniquy J."/>
            <person name="Barry K."/>
            <person name="Brewer H.M."/>
            <person name="Purvine S.O."/>
            <person name="Wright A.T."/>
            <person name="Boxma B."/>
            <person name="Van Alen T."/>
            <person name="Hackstein J.H."/>
            <person name="Baker S.E."/>
            <person name="Grigoriev I.V."/>
            <person name="O'Malley M.A."/>
        </authorList>
    </citation>
    <scope>NUCLEOTIDE SEQUENCE [LARGE SCALE GENOMIC DNA]</scope>
    <source>
        <strain evidence="3">finn</strain>
    </source>
</reference>
<reference evidence="2 3" key="2">
    <citation type="submission" date="2016-08" db="EMBL/GenBank/DDBJ databases">
        <title>Pervasive Adenine N6-methylation of Active Genes in Fungi.</title>
        <authorList>
            <consortium name="DOE Joint Genome Institute"/>
            <person name="Mondo S.J."/>
            <person name="Dannebaum R.O."/>
            <person name="Kuo R.C."/>
            <person name="Labutti K."/>
            <person name="Haridas S."/>
            <person name="Kuo A."/>
            <person name="Salamov A."/>
            <person name="Ahrendt S.R."/>
            <person name="Lipzen A."/>
            <person name="Sullivan W."/>
            <person name="Andreopoulos W.B."/>
            <person name="Clum A."/>
            <person name="Lindquist E."/>
            <person name="Daum C."/>
            <person name="Ramamoorthy G.K."/>
            <person name="Gryganskyi A."/>
            <person name="Culley D."/>
            <person name="Magnuson J.K."/>
            <person name="James T.Y."/>
            <person name="O'Malley M.A."/>
            <person name="Stajich J.E."/>
            <person name="Spatafora J.W."/>
            <person name="Visel A."/>
            <person name="Grigoriev I.V."/>
        </authorList>
    </citation>
    <scope>NUCLEOTIDE SEQUENCE [LARGE SCALE GENOMIC DNA]</scope>
    <source>
        <strain evidence="3">finn</strain>
    </source>
</reference>
<feature type="region of interest" description="Disordered" evidence="1">
    <location>
        <begin position="47"/>
        <end position="93"/>
    </location>
</feature>
<protein>
    <submittedName>
        <fullName evidence="2">Uncharacterized protein</fullName>
    </submittedName>
</protein>
<dbReference type="OrthoDB" id="10637160at2759"/>
<evidence type="ECO:0000313" key="3">
    <source>
        <dbReference type="Proteomes" id="UP000193719"/>
    </source>
</evidence>
<feature type="compositionally biased region" description="Basic and acidic residues" evidence="1">
    <location>
        <begin position="74"/>
        <end position="89"/>
    </location>
</feature>
<gene>
    <name evidence="2" type="ORF">BCR36DRAFT_162762</name>
</gene>
<evidence type="ECO:0000256" key="1">
    <source>
        <dbReference type="SAM" id="MobiDB-lite"/>
    </source>
</evidence>
<proteinExistence type="predicted"/>
<dbReference type="EMBL" id="MCFH01000007">
    <property type="protein sequence ID" value="ORX56530.1"/>
    <property type="molecule type" value="Genomic_DNA"/>
</dbReference>